<accession>A0ABT6H1I1</accession>
<keyword evidence="1" id="KW-0862">Zinc</keyword>
<name>A0ABT6H1I1_9BACI</name>
<dbReference type="Pfam" id="PF10782">
    <property type="entry name" value="zf-C2HCIx2C"/>
    <property type="match status" value="1"/>
</dbReference>
<evidence type="ECO:0000313" key="2">
    <source>
        <dbReference type="Proteomes" id="UP001218246"/>
    </source>
</evidence>
<dbReference type="GO" id="GO:0008270">
    <property type="term" value="F:zinc ion binding"/>
    <property type="evidence" value="ECO:0007669"/>
    <property type="project" value="UniProtKB-KW"/>
</dbReference>
<dbReference type="Proteomes" id="UP001218246">
    <property type="component" value="Unassembled WGS sequence"/>
</dbReference>
<keyword evidence="1" id="KW-0479">Metal-binding</keyword>
<keyword evidence="2" id="KW-1185">Reference proteome</keyword>
<organism evidence="1 2">
    <name type="scientific">Ectobacillus antri</name>
    <dbReference type="NCBI Taxonomy" id="2486280"/>
    <lineage>
        <taxon>Bacteria</taxon>
        <taxon>Bacillati</taxon>
        <taxon>Bacillota</taxon>
        <taxon>Bacilli</taxon>
        <taxon>Bacillales</taxon>
        <taxon>Bacillaceae</taxon>
        <taxon>Ectobacillus</taxon>
    </lineage>
</organism>
<sequence>MGKKILISQVHNLIEIYCTDCFINRHFRKEYGKLYAHSYCIKQCTVGEQLKQLGKQLS</sequence>
<evidence type="ECO:0000313" key="1">
    <source>
        <dbReference type="EMBL" id="MDG5752845.1"/>
    </source>
</evidence>
<protein>
    <submittedName>
        <fullName evidence="1">Zinc-finger domain-containing protein</fullName>
    </submittedName>
</protein>
<comment type="caution">
    <text evidence="1">The sequence shown here is derived from an EMBL/GenBank/DDBJ whole genome shotgun (WGS) entry which is preliminary data.</text>
</comment>
<dbReference type="EMBL" id="JARULN010000001">
    <property type="protein sequence ID" value="MDG5752845.1"/>
    <property type="molecule type" value="Genomic_DNA"/>
</dbReference>
<dbReference type="InterPro" id="IPR019718">
    <property type="entry name" value="DUF2602"/>
</dbReference>
<proteinExistence type="predicted"/>
<reference evidence="1 2" key="1">
    <citation type="submission" date="2023-04" db="EMBL/GenBank/DDBJ databases">
        <title>Ectobacillus antri isolated from activated sludge.</title>
        <authorList>
            <person name="Yan P."/>
            <person name="Liu X."/>
        </authorList>
    </citation>
    <scope>NUCLEOTIDE SEQUENCE [LARGE SCALE GENOMIC DNA]</scope>
    <source>
        <strain evidence="1 2">C18H</strain>
    </source>
</reference>
<gene>
    <name evidence="1" type="ORF">P6P90_02370</name>
</gene>
<dbReference type="RefSeq" id="WP_124564040.1">
    <property type="nucleotide sequence ID" value="NZ_JARRRY010000001.1"/>
</dbReference>
<keyword evidence="1" id="KW-0863">Zinc-finger</keyword>